<accession>A0A2J7ZX42</accession>
<proteinExistence type="predicted"/>
<keyword evidence="3" id="KW-1185">Reference proteome</keyword>
<dbReference type="AlphaFoldDB" id="A0A2J7ZX42"/>
<organism evidence="2 3">
    <name type="scientific">Tetrabaena socialis</name>
    <dbReference type="NCBI Taxonomy" id="47790"/>
    <lineage>
        <taxon>Eukaryota</taxon>
        <taxon>Viridiplantae</taxon>
        <taxon>Chlorophyta</taxon>
        <taxon>core chlorophytes</taxon>
        <taxon>Chlorophyceae</taxon>
        <taxon>CS clade</taxon>
        <taxon>Chlamydomonadales</taxon>
        <taxon>Tetrabaenaceae</taxon>
        <taxon>Tetrabaena</taxon>
    </lineage>
</organism>
<dbReference type="Proteomes" id="UP000236333">
    <property type="component" value="Unassembled WGS sequence"/>
</dbReference>
<dbReference type="OrthoDB" id="1839884at2759"/>
<protein>
    <submittedName>
        <fullName evidence="2">Uncharacterized protein</fullName>
    </submittedName>
</protein>
<dbReference type="EMBL" id="PGGS01000356">
    <property type="protein sequence ID" value="PNH04826.1"/>
    <property type="molecule type" value="Genomic_DNA"/>
</dbReference>
<evidence type="ECO:0000256" key="1">
    <source>
        <dbReference type="SAM" id="MobiDB-lite"/>
    </source>
</evidence>
<feature type="region of interest" description="Disordered" evidence="1">
    <location>
        <begin position="26"/>
        <end position="64"/>
    </location>
</feature>
<comment type="caution">
    <text evidence="2">The sequence shown here is derived from an EMBL/GenBank/DDBJ whole genome shotgun (WGS) entry which is preliminary data.</text>
</comment>
<evidence type="ECO:0000313" key="3">
    <source>
        <dbReference type="Proteomes" id="UP000236333"/>
    </source>
</evidence>
<name>A0A2J7ZX42_9CHLO</name>
<evidence type="ECO:0000313" key="2">
    <source>
        <dbReference type="EMBL" id="PNH04826.1"/>
    </source>
</evidence>
<gene>
    <name evidence="2" type="ORF">TSOC_009023</name>
</gene>
<feature type="compositionally biased region" description="Basic and acidic residues" evidence="1">
    <location>
        <begin position="35"/>
        <end position="55"/>
    </location>
</feature>
<sequence>MWGVPDGSAARYNTICRISKRLFPPFKQEGDMEAEAPRKRGGEDELEADRSDSWKRRAHAPVQC</sequence>
<reference evidence="2 3" key="1">
    <citation type="journal article" date="2017" name="Mol. Biol. Evol.">
        <title>The 4-celled Tetrabaena socialis nuclear genome reveals the essential components for genetic control of cell number at the origin of multicellularity in the volvocine lineage.</title>
        <authorList>
            <person name="Featherston J."/>
            <person name="Arakaki Y."/>
            <person name="Hanschen E.R."/>
            <person name="Ferris P.J."/>
            <person name="Michod R.E."/>
            <person name="Olson B.J.S.C."/>
            <person name="Nozaki H."/>
            <person name="Durand P.M."/>
        </authorList>
    </citation>
    <scope>NUCLEOTIDE SEQUENCE [LARGE SCALE GENOMIC DNA]</scope>
    <source>
        <strain evidence="2 3">NIES-571</strain>
    </source>
</reference>